<keyword evidence="1" id="KW-0433">Leucine-rich repeat</keyword>
<dbReference type="SMART" id="SM00369">
    <property type="entry name" value="LRR_TYP"/>
    <property type="match status" value="4"/>
</dbReference>
<keyword evidence="2" id="KW-0677">Repeat</keyword>
<gene>
    <name evidence="5" type="ORF">BB561_001273</name>
</gene>
<proteinExistence type="predicted"/>
<dbReference type="Gene3D" id="3.80.10.10">
    <property type="entry name" value="Ribonuclease Inhibitor"/>
    <property type="match status" value="2"/>
</dbReference>
<evidence type="ECO:0000256" key="1">
    <source>
        <dbReference type="ARBA" id="ARBA00022614"/>
    </source>
</evidence>
<reference evidence="5 6" key="1">
    <citation type="journal article" date="2018" name="MBio">
        <title>Comparative Genomics Reveals the Core Gene Toolbox for the Fungus-Insect Symbiosis.</title>
        <authorList>
            <person name="Wang Y."/>
            <person name="Stata M."/>
            <person name="Wang W."/>
            <person name="Stajich J.E."/>
            <person name="White M.M."/>
            <person name="Moncalvo J.M."/>
        </authorList>
    </citation>
    <scope>NUCLEOTIDE SEQUENCE [LARGE SCALE GENOMIC DNA]</scope>
    <source>
        <strain evidence="5 6">SWE-8-4</strain>
    </source>
</reference>
<dbReference type="PROSITE" id="PS51450">
    <property type="entry name" value="LRR"/>
    <property type="match status" value="3"/>
</dbReference>
<dbReference type="Proteomes" id="UP000245383">
    <property type="component" value="Unassembled WGS sequence"/>
</dbReference>
<evidence type="ECO:0000256" key="2">
    <source>
        <dbReference type="ARBA" id="ARBA00022737"/>
    </source>
</evidence>
<evidence type="ECO:0000256" key="4">
    <source>
        <dbReference type="SAM" id="MobiDB-lite"/>
    </source>
</evidence>
<protein>
    <submittedName>
        <fullName evidence="5">Uncharacterized protein</fullName>
    </submittedName>
</protein>
<comment type="caution">
    <text evidence="5">The sequence shown here is derived from an EMBL/GenBank/DDBJ whole genome shotgun (WGS) entry which is preliminary data.</text>
</comment>
<dbReference type="InterPro" id="IPR001611">
    <property type="entry name" value="Leu-rich_rpt"/>
</dbReference>
<keyword evidence="6" id="KW-1185">Reference proteome</keyword>
<dbReference type="InterPro" id="IPR003591">
    <property type="entry name" value="Leu-rich_rpt_typical-subtyp"/>
</dbReference>
<accession>A0A2T9YVJ7</accession>
<dbReference type="Pfam" id="PF13855">
    <property type="entry name" value="LRR_8"/>
    <property type="match status" value="1"/>
</dbReference>
<dbReference type="SMART" id="SM00365">
    <property type="entry name" value="LRR_SD22"/>
    <property type="match status" value="3"/>
</dbReference>
<sequence>MSPNSYISLSVLSDFTAKIKQYNECLPLDSSLSINKDAFDSTKLTKNKIYILNNSQISKKDVLEQFQAKYSNENLQNKSFLSTSFFNFSSSSNSQNNTSSFFSFQSLNVLAPLPSQIQFYAPNDHINLLNFIQYFFEQNNDLFNFDSSQKLHFLFHPNNMAFILDFCTIFHLREAFYKFNYVDNSGYLSNATLQYIFKNIPEIKNAEFLFKKQALSKQFTKNHNSKPSVSSTNTYNATIPINESNDCNLSSSFSNNNNTTHPNQVLFEKPDNLNSSLNSIALNNFNRYSELEIQRSNSWWILTRIFAKISYVIIDTTNNFQNTADSISFLSSWFASLNHLTFIITSPNYTESSLCDFMAQLSSFTLRLKFNSSQDSENSSADYTPVEQFTDYNSLDFFNTDLVWSDLHSLDIGHINSSVSRIYKFISFQKFPSLTKISLQNSNLYSIPNELFCLNNLEHLDLSFNKISDVSKISSHFLNLKILDLSWNTIQFLQGIFGLIDLKYLFLQYNSISDIQQIYNLRSLASLTYIYLSYNPFMSINSKWKLAVYKSFQPQNRHVYIDGQIPDKHDLKEMRHIPIPAKTFGVNRVSLGHKLSIKRYSIYNDLIKPQNIRTQTQYNGLGFNVLNKNKNDLLIDSSKSIISNSLIDSNTINSSFPDSVELNFCAPLNVSNTANVENNPNQDINSYSPSLKTSSKSITEKFIDLHTILPDDNFNKNILPLVSHRKKKSLGENFVHNINNMKESLELLRKEAGDSWLKVLYERQILFKTSMDSNKNLPTNSAYNNAFQKIQSNNFDNLPNNNTHKLKNILDNSKKNVSESTNTFALPEFLFSNTNSTCRKNSVSQVNINYHLKKLSDADDLKSKCAINGSDLDAKLQPDIVSEKISIPEDSNHLEINVSNKDGPKRFEDCIVQNTTCDNTIDQQVHDSVFEINSQCHIRHYKVGWSNQLIEHGRSSNLNQENHIPDSLANSMQLYVKHLDKVKITINEQDDSFIKLEKPCNDYYNFNIKNLFNNHLSSGNSAKESLDLIGLFFFKNLSRMYFHKLKRHHADKDSTDHFIMILEFKENKLTPPDFIAIDVPVDPDFDFSRITSNIDNTGNQDFYTTENYLLIQTIYRSTLGYLKDQQNIDSLYKTMYCISCFWSGIADQMYNIANKILELESKNDYDYKCDEFYAIEYIPIPTCSNCNLNYLVQTDDIENPLLETFNLNILSPIDHSEGSNSENNYISQDHILNEGSKNQSSRKISYQADSNKLKLILFNGLVDKLSYTLPINLFSGYMNTKSTLSSPTNFNMPLQILSSPIRLMMQLMVFSNENEKILQWSPNSYLVQNNQSKFEEYMSNPKQFKKLFLPSLSENPAFLALSNFNIYIFVPNADFWSLISIPSKKIKAYFMNNYDNLQMKEIEDANTKLFLAIKAIELNPELYLELKYIIPLKKIKKFDVGPNRQYLVVHNALYSMPSALSQQDSGSKPQSKNNPGTSEAETNNDSDSTNILDSESLINNIQDVSKKIFNNIWFPPIIPNFSKSKDILFNKPINSLKQSDKTETFDRSKSLINQKIITNLNKSETIHKDISDYKIRSLSVQIQTQKNEINNSTLESERLNLESTTQKSKDADKLHQSKKYHFTYQCNGFLPRTIVATSAFIYIVRERLDVWPPPTERLIEFYEKYQTCSPPTIVTSDPASYDPLALTKSYIQRLTGKNFSINKLFNASETNGKVDGEPIIEENAEKHVKDKQTLDTPVDCLENTSKQNLDQEITNISTYSNEHYKNSPILKSLNTILDSADDVDKIYWAADLIKQYDCVERVCPLISIKSIEMYNLCLYVLPKEIISDNSSKEKSNINKSVSINDTNNNCGLSLNSNNSSTSSLKFTDSQNSILTDPVKSNNSAKDFQGTLPSQTSNIIVDDIEVNDLYGCNTTGWQFIVVIKFDPNFIHDKSNQQESIFSAKKSSQSALSNSFECTELRSYLDSMNSDSLSSDIKINSKELFSDKKITIETQNDKDFCSSYFEWKVFFSTKSSGQEFVNTLAELILNATNGERKIIPKIID</sequence>
<evidence type="ECO:0000256" key="3">
    <source>
        <dbReference type="SAM" id="Coils"/>
    </source>
</evidence>
<dbReference type="OrthoDB" id="676979at2759"/>
<evidence type="ECO:0000313" key="5">
    <source>
        <dbReference type="EMBL" id="PVU96306.1"/>
    </source>
</evidence>
<name>A0A2T9YVJ7_9FUNG</name>
<organism evidence="5 6">
    <name type="scientific">Smittium simulii</name>
    <dbReference type="NCBI Taxonomy" id="133385"/>
    <lineage>
        <taxon>Eukaryota</taxon>
        <taxon>Fungi</taxon>
        <taxon>Fungi incertae sedis</taxon>
        <taxon>Zoopagomycota</taxon>
        <taxon>Kickxellomycotina</taxon>
        <taxon>Harpellomycetes</taxon>
        <taxon>Harpellales</taxon>
        <taxon>Legeriomycetaceae</taxon>
        <taxon>Smittium</taxon>
    </lineage>
</organism>
<feature type="region of interest" description="Disordered" evidence="4">
    <location>
        <begin position="1460"/>
        <end position="1491"/>
    </location>
</feature>
<dbReference type="STRING" id="133385.A0A2T9YVJ7"/>
<dbReference type="SUPFAM" id="SSF52058">
    <property type="entry name" value="L domain-like"/>
    <property type="match status" value="1"/>
</dbReference>
<dbReference type="PANTHER" id="PTHR24366">
    <property type="entry name" value="IG(IMMUNOGLOBULIN) AND LRR(LEUCINE RICH REPEAT) DOMAINS"/>
    <property type="match status" value="1"/>
</dbReference>
<evidence type="ECO:0000313" key="6">
    <source>
        <dbReference type="Proteomes" id="UP000245383"/>
    </source>
</evidence>
<keyword evidence="3" id="KW-0175">Coiled coil</keyword>
<dbReference type="EMBL" id="MBFR01000036">
    <property type="protein sequence ID" value="PVU96306.1"/>
    <property type="molecule type" value="Genomic_DNA"/>
</dbReference>
<feature type="coiled-coil region" evidence="3">
    <location>
        <begin position="1575"/>
        <end position="1602"/>
    </location>
</feature>
<dbReference type="PANTHER" id="PTHR24366:SF96">
    <property type="entry name" value="LEUCINE RICH REPEAT CONTAINING 53"/>
    <property type="match status" value="1"/>
</dbReference>
<dbReference type="InterPro" id="IPR032675">
    <property type="entry name" value="LRR_dom_sf"/>
</dbReference>